<protein>
    <submittedName>
        <fullName evidence="2">Intracellular protease/amidase</fullName>
    </submittedName>
</protein>
<proteinExistence type="predicted"/>
<dbReference type="InterPro" id="IPR050325">
    <property type="entry name" value="Prot/Nucl_acid_deglycase"/>
</dbReference>
<dbReference type="Gene3D" id="3.40.50.880">
    <property type="match status" value="1"/>
</dbReference>
<dbReference type="GO" id="GO:0019243">
    <property type="term" value="P:methylglyoxal catabolic process to D-lactate via S-lactoyl-glutathione"/>
    <property type="evidence" value="ECO:0007669"/>
    <property type="project" value="TreeGrafter"/>
</dbReference>
<dbReference type="GO" id="GO:0019172">
    <property type="term" value="F:glyoxalase III activity"/>
    <property type="evidence" value="ECO:0007669"/>
    <property type="project" value="TreeGrafter"/>
</dbReference>
<evidence type="ECO:0000313" key="3">
    <source>
        <dbReference type="Proteomes" id="UP000182489"/>
    </source>
</evidence>
<feature type="signal peptide" evidence="1">
    <location>
        <begin position="1"/>
        <end position="30"/>
    </location>
</feature>
<accession>A0AB38CDX1</accession>
<evidence type="ECO:0000313" key="2">
    <source>
        <dbReference type="EMBL" id="SFY13570.1"/>
    </source>
</evidence>
<keyword evidence="1" id="KW-0732">Signal</keyword>
<keyword evidence="2" id="KW-0378">Hydrolase</keyword>
<dbReference type="Pfam" id="PF17124">
    <property type="entry name" value="ThiJ_like"/>
    <property type="match status" value="1"/>
</dbReference>
<name>A0AB38CDX1_9BURK</name>
<dbReference type="CDD" id="cd03141">
    <property type="entry name" value="GATase1_Hsp31_like"/>
    <property type="match status" value="1"/>
</dbReference>
<dbReference type="GO" id="GO:0008233">
    <property type="term" value="F:peptidase activity"/>
    <property type="evidence" value="ECO:0007669"/>
    <property type="project" value="UniProtKB-KW"/>
</dbReference>
<dbReference type="Proteomes" id="UP000182489">
    <property type="component" value="Unassembled WGS sequence"/>
</dbReference>
<dbReference type="PANTHER" id="PTHR48094:SF22">
    <property type="entry name" value="DJ-1_PFPI DOMAIN-CONTAINING PROTEIN"/>
    <property type="match status" value="1"/>
</dbReference>
<keyword evidence="2" id="KW-0645">Protease</keyword>
<dbReference type="PANTHER" id="PTHR48094">
    <property type="entry name" value="PROTEIN/NUCLEIC ACID DEGLYCASE DJ-1-RELATED"/>
    <property type="match status" value="1"/>
</dbReference>
<evidence type="ECO:0000256" key="1">
    <source>
        <dbReference type="SAM" id="SignalP"/>
    </source>
</evidence>
<dbReference type="EMBL" id="FPKH01000006">
    <property type="protein sequence ID" value="SFY13570.1"/>
    <property type="molecule type" value="Genomic_DNA"/>
</dbReference>
<feature type="chain" id="PRO_5044226077" evidence="1">
    <location>
        <begin position="31"/>
        <end position="288"/>
    </location>
</feature>
<dbReference type="SUPFAM" id="SSF52317">
    <property type="entry name" value="Class I glutamine amidotransferase-like"/>
    <property type="match status" value="1"/>
</dbReference>
<organism evidence="2 3">
    <name type="scientific">Janthinobacterium lividum</name>
    <dbReference type="NCBI Taxonomy" id="29581"/>
    <lineage>
        <taxon>Bacteria</taxon>
        <taxon>Pseudomonadati</taxon>
        <taxon>Pseudomonadota</taxon>
        <taxon>Betaproteobacteria</taxon>
        <taxon>Burkholderiales</taxon>
        <taxon>Oxalobacteraceae</taxon>
        <taxon>Janthinobacterium</taxon>
    </lineage>
</organism>
<sequence>MLVTSLQKGHTMKKLLISSLLLAAFSTAQAADVLVVLSDANHLELRDGKVFPTGFYLNELMQPVKKLLDAGHTVTFATPQGKAPTLDASSDTVDYFGGDATAHAAHKALLDQLALTVPGRSPVISLKRVEQIGYGHYAAVLVPGGHAPMQDLLKDASLGALLRQFHADGKPTALLCHGPIALLSALPQAGAFAAALEAGRTPAKPADWIYSGYRMTVISNQEELAAQGALKGGTMKFYPQSGLQAAGARYVQNQAPWTSNVVVDRELITGQNPASAPALADKLLQALR</sequence>
<dbReference type="GO" id="GO:0005737">
    <property type="term" value="C:cytoplasm"/>
    <property type="evidence" value="ECO:0007669"/>
    <property type="project" value="TreeGrafter"/>
</dbReference>
<dbReference type="InterPro" id="IPR032633">
    <property type="entry name" value="ThiJ-like"/>
</dbReference>
<dbReference type="GO" id="GO:0006508">
    <property type="term" value="P:proteolysis"/>
    <property type="evidence" value="ECO:0007669"/>
    <property type="project" value="UniProtKB-KW"/>
</dbReference>
<dbReference type="AlphaFoldDB" id="A0AB38CDX1"/>
<reference evidence="2 3" key="1">
    <citation type="submission" date="2016-11" db="EMBL/GenBank/DDBJ databases">
        <authorList>
            <person name="Varghese N."/>
            <person name="Submissions S."/>
        </authorList>
    </citation>
    <scope>NUCLEOTIDE SEQUENCE [LARGE SCALE GENOMIC DNA]</scope>
    <source>
        <strain evidence="2 3">NFR18</strain>
    </source>
</reference>
<comment type="caution">
    <text evidence="2">The sequence shown here is derived from an EMBL/GenBank/DDBJ whole genome shotgun (WGS) entry which is preliminary data.</text>
</comment>
<dbReference type="InterPro" id="IPR029062">
    <property type="entry name" value="Class_I_gatase-like"/>
</dbReference>
<gene>
    <name evidence="2" type="ORF">SAMN03097694_4706</name>
</gene>